<organism evidence="1 2">
    <name type="scientific">Euphydryas editha</name>
    <name type="common">Edith's checkerspot</name>
    <dbReference type="NCBI Taxonomy" id="104508"/>
    <lineage>
        <taxon>Eukaryota</taxon>
        <taxon>Metazoa</taxon>
        <taxon>Ecdysozoa</taxon>
        <taxon>Arthropoda</taxon>
        <taxon>Hexapoda</taxon>
        <taxon>Insecta</taxon>
        <taxon>Pterygota</taxon>
        <taxon>Neoptera</taxon>
        <taxon>Endopterygota</taxon>
        <taxon>Lepidoptera</taxon>
        <taxon>Glossata</taxon>
        <taxon>Ditrysia</taxon>
        <taxon>Papilionoidea</taxon>
        <taxon>Nymphalidae</taxon>
        <taxon>Nymphalinae</taxon>
        <taxon>Euphydryas</taxon>
    </lineage>
</organism>
<reference evidence="1" key="1">
    <citation type="submission" date="2022-03" db="EMBL/GenBank/DDBJ databases">
        <authorList>
            <person name="Tunstrom K."/>
        </authorList>
    </citation>
    <scope>NUCLEOTIDE SEQUENCE</scope>
</reference>
<evidence type="ECO:0000313" key="1">
    <source>
        <dbReference type="EMBL" id="CAH2088369.1"/>
    </source>
</evidence>
<comment type="caution">
    <text evidence="1">The sequence shown here is derived from an EMBL/GenBank/DDBJ whole genome shotgun (WGS) entry which is preliminary data.</text>
</comment>
<name>A0AAU9TL82_EUPED</name>
<dbReference type="EMBL" id="CAKOGL010000007">
    <property type="protein sequence ID" value="CAH2088369.1"/>
    <property type="molecule type" value="Genomic_DNA"/>
</dbReference>
<proteinExistence type="predicted"/>
<keyword evidence="2" id="KW-1185">Reference proteome</keyword>
<evidence type="ECO:0000313" key="2">
    <source>
        <dbReference type="Proteomes" id="UP001153954"/>
    </source>
</evidence>
<dbReference type="Proteomes" id="UP001153954">
    <property type="component" value="Unassembled WGS sequence"/>
</dbReference>
<gene>
    <name evidence="1" type="ORF">EEDITHA_LOCUS4536</name>
</gene>
<sequence>MGEKHSETSCNILISTIAALDKGDTELPKKPFKFDSSRRPMIEFYKEFPNFPKFSGHFIRVWYEDMWLLKG</sequence>
<accession>A0AAU9TL82</accession>
<protein>
    <submittedName>
        <fullName evidence="1">Uncharacterized protein</fullName>
    </submittedName>
</protein>
<dbReference type="AlphaFoldDB" id="A0AAU9TL82"/>